<gene>
    <name evidence="6" type="ORF">B0T19DRAFT_493519</name>
</gene>
<evidence type="ECO:0000313" key="6">
    <source>
        <dbReference type="EMBL" id="KAK3317638.1"/>
    </source>
</evidence>
<evidence type="ECO:0000256" key="2">
    <source>
        <dbReference type="ARBA" id="ARBA00022723"/>
    </source>
</evidence>
<reference evidence="6" key="2">
    <citation type="submission" date="2023-06" db="EMBL/GenBank/DDBJ databases">
        <authorList>
            <consortium name="Lawrence Berkeley National Laboratory"/>
            <person name="Haridas S."/>
            <person name="Hensen N."/>
            <person name="Bonometti L."/>
            <person name="Westerberg I."/>
            <person name="Brannstrom I.O."/>
            <person name="Guillou S."/>
            <person name="Cros-Aarteil S."/>
            <person name="Calhoun S."/>
            <person name="Kuo A."/>
            <person name="Mondo S."/>
            <person name="Pangilinan J."/>
            <person name="Riley R."/>
            <person name="Labutti K."/>
            <person name="Andreopoulos B."/>
            <person name="Lipzen A."/>
            <person name="Chen C."/>
            <person name="Yanf M."/>
            <person name="Daum C."/>
            <person name="Ng V."/>
            <person name="Clum A."/>
            <person name="Steindorff A."/>
            <person name="Ohm R."/>
            <person name="Martin F."/>
            <person name="Silar P."/>
            <person name="Natvig D."/>
            <person name="Lalanne C."/>
            <person name="Gautier V."/>
            <person name="Ament-Velasquez S.L."/>
            <person name="Kruys A."/>
            <person name="Hutchinson M.I."/>
            <person name="Powell A.J."/>
            <person name="Barry K."/>
            <person name="Miller A.N."/>
            <person name="Grigoriev I.V."/>
            <person name="Debuchy R."/>
            <person name="Gladieux P."/>
            <person name="Thoren M.H."/>
            <person name="Johannesson H."/>
        </authorList>
    </citation>
    <scope>NUCLEOTIDE SEQUENCE</scope>
    <source>
        <strain evidence="6">SMH4131-1</strain>
    </source>
</reference>
<dbReference type="EMBL" id="JAUEPO010000007">
    <property type="protein sequence ID" value="KAK3317638.1"/>
    <property type="molecule type" value="Genomic_DNA"/>
</dbReference>
<feature type="binding site" description="axial binding residue" evidence="4">
    <location>
        <position position="448"/>
    </location>
    <ligand>
        <name>heme</name>
        <dbReference type="ChEBI" id="CHEBI:30413"/>
    </ligand>
    <ligandPart>
        <name>Fe</name>
        <dbReference type="ChEBI" id="CHEBI:18248"/>
    </ligandPart>
</feature>
<accession>A0AAE0I2Z4</accession>
<dbReference type="GO" id="GO:0005506">
    <property type="term" value="F:iron ion binding"/>
    <property type="evidence" value="ECO:0007669"/>
    <property type="project" value="InterPro"/>
</dbReference>
<dbReference type="AlphaFoldDB" id="A0AAE0I2Z4"/>
<dbReference type="GO" id="GO:0016705">
    <property type="term" value="F:oxidoreductase activity, acting on paired donors, with incorporation or reduction of molecular oxygen"/>
    <property type="evidence" value="ECO:0007669"/>
    <property type="project" value="InterPro"/>
</dbReference>
<dbReference type="InterPro" id="IPR001128">
    <property type="entry name" value="Cyt_P450"/>
</dbReference>
<keyword evidence="7" id="KW-1185">Reference proteome</keyword>
<dbReference type="Gene3D" id="1.10.630.10">
    <property type="entry name" value="Cytochrome P450"/>
    <property type="match status" value="1"/>
</dbReference>
<dbReference type="Pfam" id="PF00067">
    <property type="entry name" value="p450"/>
    <property type="match status" value="1"/>
</dbReference>
<dbReference type="PANTHER" id="PTHR24305">
    <property type="entry name" value="CYTOCHROME P450"/>
    <property type="match status" value="1"/>
</dbReference>
<evidence type="ECO:0000256" key="4">
    <source>
        <dbReference type="PIRSR" id="PIRSR602401-1"/>
    </source>
</evidence>
<sequence>MDVLAATASPLRANLAVAGYGLITTLLVWWLVSAVRQYRRLRHIPGPPLAPFSNFWFFRKNATGRTHLDFLDTCNRYGPIVRVGPKSVLTNDPDLMRKVWGVRSDYKKAEWYRGVRFNGRTDNMVSQRDEPKHMALRSKLAIGYSGKEVESLESKVDTQILAFIKLLETKYVSQNKAFDFAHKSMFLTLDVLSDVAFSRPFGFLEADSDLFNYIETLAQNVPFIFPMNAFPWMVSFLQSPLLRVLMPSDKDRTGLGPVINIANQVAAERFGPDKQVHRDMLGSFVRHGVTQEEAESESLLQIIAGSDTTAGAIRVGMLYALTQPRVFGSLRREIFSRKTSSPVVTDAEARDMPYLQAFIKEGLRIQPPSAGTFMPRVVGPQGDTWKGVYFPPGTEIGVCQVGFMRRPDIWGDDAEVFRPERWLEASPEKVREMDGAVDLAFGFGRWSCLGRNLASMELNKVFVELIRRFDFVIMNPEHPWKSTNAGIFVTSDFWLKAYPVRT</sequence>
<keyword evidence="3 4" id="KW-0408">Iron</keyword>
<evidence type="ECO:0000256" key="3">
    <source>
        <dbReference type="ARBA" id="ARBA00023004"/>
    </source>
</evidence>
<keyword evidence="5" id="KW-0812">Transmembrane</keyword>
<dbReference type="CDD" id="cd11060">
    <property type="entry name" value="CYP57A1-like"/>
    <property type="match status" value="1"/>
</dbReference>
<proteinExistence type="predicted"/>
<protein>
    <submittedName>
        <fullName evidence="6">Pisatin demethylase</fullName>
    </submittedName>
</protein>
<dbReference type="InterPro" id="IPR050121">
    <property type="entry name" value="Cytochrome_P450_monoxygenase"/>
</dbReference>
<keyword evidence="5" id="KW-1133">Transmembrane helix</keyword>
<feature type="transmembrane region" description="Helical" evidence="5">
    <location>
        <begin position="12"/>
        <end position="32"/>
    </location>
</feature>
<comment type="caution">
    <text evidence="6">The sequence shown here is derived from an EMBL/GenBank/DDBJ whole genome shotgun (WGS) entry which is preliminary data.</text>
</comment>
<comment type="cofactor">
    <cofactor evidence="4">
        <name>heme</name>
        <dbReference type="ChEBI" id="CHEBI:30413"/>
    </cofactor>
</comment>
<organism evidence="6 7">
    <name type="scientific">Cercophora scortea</name>
    <dbReference type="NCBI Taxonomy" id="314031"/>
    <lineage>
        <taxon>Eukaryota</taxon>
        <taxon>Fungi</taxon>
        <taxon>Dikarya</taxon>
        <taxon>Ascomycota</taxon>
        <taxon>Pezizomycotina</taxon>
        <taxon>Sordariomycetes</taxon>
        <taxon>Sordariomycetidae</taxon>
        <taxon>Sordariales</taxon>
        <taxon>Lasiosphaeriaceae</taxon>
        <taxon>Cercophora</taxon>
    </lineage>
</organism>
<dbReference type="GO" id="GO:0004497">
    <property type="term" value="F:monooxygenase activity"/>
    <property type="evidence" value="ECO:0007669"/>
    <property type="project" value="InterPro"/>
</dbReference>
<evidence type="ECO:0000256" key="5">
    <source>
        <dbReference type="SAM" id="Phobius"/>
    </source>
</evidence>
<keyword evidence="5" id="KW-0472">Membrane</keyword>
<reference evidence="6" key="1">
    <citation type="journal article" date="2023" name="Mol. Phylogenet. Evol.">
        <title>Genome-scale phylogeny and comparative genomics of the fungal order Sordariales.</title>
        <authorList>
            <person name="Hensen N."/>
            <person name="Bonometti L."/>
            <person name="Westerberg I."/>
            <person name="Brannstrom I.O."/>
            <person name="Guillou S."/>
            <person name="Cros-Aarteil S."/>
            <person name="Calhoun S."/>
            <person name="Haridas S."/>
            <person name="Kuo A."/>
            <person name="Mondo S."/>
            <person name="Pangilinan J."/>
            <person name="Riley R."/>
            <person name="LaButti K."/>
            <person name="Andreopoulos B."/>
            <person name="Lipzen A."/>
            <person name="Chen C."/>
            <person name="Yan M."/>
            <person name="Daum C."/>
            <person name="Ng V."/>
            <person name="Clum A."/>
            <person name="Steindorff A."/>
            <person name="Ohm R.A."/>
            <person name="Martin F."/>
            <person name="Silar P."/>
            <person name="Natvig D.O."/>
            <person name="Lalanne C."/>
            <person name="Gautier V."/>
            <person name="Ament-Velasquez S.L."/>
            <person name="Kruys A."/>
            <person name="Hutchinson M.I."/>
            <person name="Powell A.J."/>
            <person name="Barry K."/>
            <person name="Miller A.N."/>
            <person name="Grigoriev I.V."/>
            <person name="Debuchy R."/>
            <person name="Gladieux P."/>
            <person name="Hiltunen Thoren M."/>
            <person name="Johannesson H."/>
        </authorList>
    </citation>
    <scope>NUCLEOTIDE SEQUENCE</scope>
    <source>
        <strain evidence="6">SMH4131-1</strain>
    </source>
</reference>
<dbReference type="InterPro" id="IPR036396">
    <property type="entry name" value="Cyt_P450_sf"/>
</dbReference>
<dbReference type="PRINTS" id="PR00385">
    <property type="entry name" value="P450"/>
</dbReference>
<evidence type="ECO:0000256" key="1">
    <source>
        <dbReference type="ARBA" id="ARBA00022617"/>
    </source>
</evidence>
<dbReference type="InterPro" id="IPR002401">
    <property type="entry name" value="Cyt_P450_E_grp-I"/>
</dbReference>
<keyword evidence="2 4" id="KW-0479">Metal-binding</keyword>
<keyword evidence="1 4" id="KW-0349">Heme</keyword>
<dbReference type="GO" id="GO:0020037">
    <property type="term" value="F:heme binding"/>
    <property type="evidence" value="ECO:0007669"/>
    <property type="project" value="InterPro"/>
</dbReference>
<dbReference type="PRINTS" id="PR00463">
    <property type="entry name" value="EP450I"/>
</dbReference>
<dbReference type="Proteomes" id="UP001286456">
    <property type="component" value="Unassembled WGS sequence"/>
</dbReference>
<dbReference type="SUPFAM" id="SSF48264">
    <property type="entry name" value="Cytochrome P450"/>
    <property type="match status" value="1"/>
</dbReference>
<name>A0AAE0I2Z4_9PEZI</name>
<dbReference type="PANTHER" id="PTHR24305:SF168">
    <property type="entry name" value="P450, PUTATIVE (EUROFUNG)-RELATED"/>
    <property type="match status" value="1"/>
</dbReference>
<evidence type="ECO:0000313" key="7">
    <source>
        <dbReference type="Proteomes" id="UP001286456"/>
    </source>
</evidence>